<dbReference type="EMBL" id="MW460249">
    <property type="protein sequence ID" value="QRE00593.1"/>
    <property type="molecule type" value="Genomic_DNA"/>
</dbReference>
<dbReference type="RefSeq" id="YP_010671606.1">
    <property type="nucleotide sequence ID" value="NC_070969.1"/>
</dbReference>
<dbReference type="GeneID" id="77947860"/>
<name>A0A889IRM6_9CAUD</name>
<reference evidence="1" key="1">
    <citation type="submission" date="2021-01" db="EMBL/GenBank/DDBJ databases">
        <authorList>
            <person name="Ben Porat S."/>
            <person name="Alkalay-Oren S."/>
            <person name="Coppenhagen-Glazer S."/>
            <person name="Hazan R."/>
        </authorList>
    </citation>
    <scope>NUCLEOTIDE SEQUENCE</scope>
</reference>
<accession>A0A889IRM6</accession>
<protein>
    <submittedName>
        <fullName evidence="1">Uncharacterized protein</fullName>
    </submittedName>
</protein>
<dbReference type="InterPro" id="IPR056209">
    <property type="entry name" value="SU10_adaptor"/>
</dbReference>
<proteinExistence type="predicted"/>
<sequence>MTDLDVFLPSIMPYAPGCPEPTAFAAIINAAQQFCERTRLWRDSDSFEVTGDDCNVVCVPEGAELLEIETATFNDQPLDPIAYADLQRDYPTWRTHDGDPRFVSQASMDSIVLAPRGHGGQLHLSLYLKPSNEAEQLPDFLAKHYLRVIADGALGEILMLPLQSFTDPERGQFYALRFVQKLDSLSTRNIKGQQRAPARTRPSFF</sequence>
<evidence type="ECO:0000313" key="2">
    <source>
        <dbReference type="Proteomes" id="UP000610026"/>
    </source>
</evidence>
<evidence type="ECO:0000313" key="1">
    <source>
        <dbReference type="EMBL" id="QRE00593.1"/>
    </source>
</evidence>
<dbReference type="KEGG" id="vg:77947860"/>
<organism evidence="1 2">
    <name type="scientific">Pseudomonas phage Itty13</name>
    <dbReference type="NCBI Taxonomy" id="2805750"/>
    <lineage>
        <taxon>Viruses</taxon>
        <taxon>Duplodnaviria</taxon>
        <taxon>Heunggongvirae</taxon>
        <taxon>Uroviricota</taxon>
        <taxon>Caudoviricetes</taxon>
        <taxon>Ittyvirus</taxon>
        <taxon>Ittyvirus itty13</taxon>
    </lineage>
</organism>
<keyword evidence="2" id="KW-1185">Reference proteome</keyword>
<dbReference type="Proteomes" id="UP000610026">
    <property type="component" value="Segment"/>
</dbReference>
<dbReference type="Pfam" id="PF24175">
    <property type="entry name" value="SU10_adaptor"/>
    <property type="match status" value="1"/>
</dbReference>